<gene>
    <name evidence="2" type="ORF">QE152_g14069</name>
</gene>
<dbReference type="Proteomes" id="UP001458880">
    <property type="component" value="Unassembled WGS sequence"/>
</dbReference>
<proteinExistence type="predicted"/>
<dbReference type="AlphaFoldDB" id="A0AAW1LB96"/>
<dbReference type="EMBL" id="JASPKY010000139">
    <property type="protein sequence ID" value="KAK9730977.1"/>
    <property type="molecule type" value="Genomic_DNA"/>
</dbReference>
<sequence>MLMCCYRCSQWFDTEYEQMLIGVPFKVSRLDMINHVTTTRMRMRNNHLPSHPPPTIFGGFVLPLYFQKELSDVVNKRKAYLAKPVTQVKNEGNKINGKRTKTAKRSLHFDTSSEFSDEEQIQLIDSNDDNDLSDEAGDAAMTMDKLNTIPTYEDEKEEDEDNDAGEDDRINAVITQQQAKIYDDFQGH</sequence>
<organism evidence="2 3">
    <name type="scientific">Popillia japonica</name>
    <name type="common">Japanese beetle</name>
    <dbReference type="NCBI Taxonomy" id="7064"/>
    <lineage>
        <taxon>Eukaryota</taxon>
        <taxon>Metazoa</taxon>
        <taxon>Ecdysozoa</taxon>
        <taxon>Arthropoda</taxon>
        <taxon>Hexapoda</taxon>
        <taxon>Insecta</taxon>
        <taxon>Pterygota</taxon>
        <taxon>Neoptera</taxon>
        <taxon>Endopterygota</taxon>
        <taxon>Coleoptera</taxon>
        <taxon>Polyphaga</taxon>
        <taxon>Scarabaeiformia</taxon>
        <taxon>Scarabaeidae</taxon>
        <taxon>Rutelinae</taxon>
        <taxon>Popillia</taxon>
    </lineage>
</organism>
<evidence type="ECO:0000313" key="3">
    <source>
        <dbReference type="Proteomes" id="UP001458880"/>
    </source>
</evidence>
<feature type="region of interest" description="Disordered" evidence="1">
    <location>
        <begin position="124"/>
        <end position="170"/>
    </location>
</feature>
<comment type="caution">
    <text evidence="2">The sequence shown here is derived from an EMBL/GenBank/DDBJ whole genome shotgun (WGS) entry which is preliminary data.</text>
</comment>
<feature type="compositionally biased region" description="Acidic residues" evidence="1">
    <location>
        <begin position="124"/>
        <end position="137"/>
    </location>
</feature>
<keyword evidence="3" id="KW-1185">Reference proteome</keyword>
<reference evidence="2 3" key="1">
    <citation type="journal article" date="2024" name="BMC Genomics">
        <title>De novo assembly and annotation of Popillia japonica's genome with initial clues to its potential as an invasive pest.</title>
        <authorList>
            <person name="Cucini C."/>
            <person name="Boschi S."/>
            <person name="Funari R."/>
            <person name="Cardaioli E."/>
            <person name="Iannotti N."/>
            <person name="Marturano G."/>
            <person name="Paoli F."/>
            <person name="Bruttini M."/>
            <person name="Carapelli A."/>
            <person name="Frati F."/>
            <person name="Nardi F."/>
        </authorList>
    </citation>
    <scope>NUCLEOTIDE SEQUENCE [LARGE SCALE GENOMIC DNA]</scope>
    <source>
        <strain evidence="2">DMR45628</strain>
    </source>
</reference>
<evidence type="ECO:0000256" key="1">
    <source>
        <dbReference type="SAM" id="MobiDB-lite"/>
    </source>
</evidence>
<accession>A0AAW1LB96</accession>
<name>A0AAW1LB96_POPJA</name>
<protein>
    <submittedName>
        <fullName evidence="2">Uncharacterized protein</fullName>
    </submittedName>
</protein>
<feature type="compositionally biased region" description="Acidic residues" evidence="1">
    <location>
        <begin position="152"/>
        <end position="166"/>
    </location>
</feature>
<evidence type="ECO:0000313" key="2">
    <source>
        <dbReference type="EMBL" id="KAK9730977.1"/>
    </source>
</evidence>